<keyword evidence="1" id="KW-0812">Transmembrane</keyword>
<evidence type="ECO:0000313" key="3">
    <source>
        <dbReference type="Proteomes" id="UP000799423"/>
    </source>
</evidence>
<gene>
    <name evidence="2" type="ORF">T440DRAFT_49428</name>
</gene>
<protein>
    <submittedName>
        <fullName evidence="2">Uncharacterized protein</fullName>
    </submittedName>
</protein>
<name>A0A6A7B9D9_9PLEO</name>
<reference evidence="2" key="1">
    <citation type="submission" date="2020-01" db="EMBL/GenBank/DDBJ databases">
        <authorList>
            <consortium name="DOE Joint Genome Institute"/>
            <person name="Haridas S."/>
            <person name="Albert R."/>
            <person name="Binder M."/>
            <person name="Bloem J."/>
            <person name="Labutti K."/>
            <person name="Salamov A."/>
            <person name="Andreopoulos B."/>
            <person name="Baker S.E."/>
            <person name="Barry K."/>
            <person name="Bills G."/>
            <person name="Bluhm B.H."/>
            <person name="Cannon C."/>
            <person name="Castanera R."/>
            <person name="Culley D.E."/>
            <person name="Daum C."/>
            <person name="Ezra D."/>
            <person name="Gonzalez J.B."/>
            <person name="Henrissat B."/>
            <person name="Kuo A."/>
            <person name="Liang C."/>
            <person name="Lipzen A."/>
            <person name="Lutzoni F."/>
            <person name="Magnuson J."/>
            <person name="Mondo S."/>
            <person name="Nolan M."/>
            <person name="Ohm R."/>
            <person name="Pangilinan J."/>
            <person name="Park H.-J."/>
            <person name="Ramirez L."/>
            <person name="Alfaro M."/>
            <person name="Sun H."/>
            <person name="Tritt A."/>
            <person name="Yoshinaga Y."/>
            <person name="Zwiers L.-H."/>
            <person name="Turgeon B.G."/>
            <person name="Goodwin S.B."/>
            <person name="Spatafora J.W."/>
            <person name="Crous P.W."/>
            <person name="Grigoriev I.V."/>
        </authorList>
    </citation>
    <scope>NUCLEOTIDE SEQUENCE</scope>
    <source>
        <strain evidence="2">IPT5</strain>
    </source>
</reference>
<feature type="transmembrane region" description="Helical" evidence="1">
    <location>
        <begin position="147"/>
        <end position="169"/>
    </location>
</feature>
<feature type="transmembrane region" description="Helical" evidence="1">
    <location>
        <begin position="190"/>
        <end position="210"/>
    </location>
</feature>
<evidence type="ECO:0000313" key="2">
    <source>
        <dbReference type="EMBL" id="KAF2852014.1"/>
    </source>
</evidence>
<feature type="transmembrane region" description="Helical" evidence="1">
    <location>
        <begin position="20"/>
        <end position="43"/>
    </location>
</feature>
<accession>A0A6A7B9D9</accession>
<keyword evidence="1" id="KW-1133">Transmembrane helix</keyword>
<dbReference type="Proteomes" id="UP000799423">
    <property type="component" value="Unassembled WGS sequence"/>
</dbReference>
<keyword evidence="1" id="KW-0472">Membrane</keyword>
<feature type="transmembrane region" description="Helical" evidence="1">
    <location>
        <begin position="117"/>
        <end position="135"/>
    </location>
</feature>
<keyword evidence="3" id="KW-1185">Reference proteome</keyword>
<dbReference type="OrthoDB" id="3800531at2759"/>
<dbReference type="AlphaFoldDB" id="A0A6A7B9D9"/>
<evidence type="ECO:0000256" key="1">
    <source>
        <dbReference type="SAM" id="Phobius"/>
    </source>
</evidence>
<sequence length="286" mass="31001">MHSYAVLSTPRRANMVDDDYPSSTTVLASAAIIALTIALEIAVNSSAACISDLINQSKPTHHYVEAETQTSDLVTLQPPPRDSPLLRPLTSTAPEPELKSNQFYKNSPTPSLRANRLAAAMIIYTLLTTAFTLRIRETQQVGYVNWTFTTIVNILPFTSATLAFLRAFVDAVLVRWGKGLRSGCSGEGEGGCVWMPCLVVMGPLGVGWWVSQRVVAVVMGRRVVWGGRRKGKKRGRVEDVEMYGEERERLVGGDFGGEVGAGEGSGGLPAYEETVEEGVKIGREGI</sequence>
<proteinExistence type="predicted"/>
<organism evidence="2 3">
    <name type="scientific">Plenodomus tracheiphilus IPT5</name>
    <dbReference type="NCBI Taxonomy" id="1408161"/>
    <lineage>
        <taxon>Eukaryota</taxon>
        <taxon>Fungi</taxon>
        <taxon>Dikarya</taxon>
        <taxon>Ascomycota</taxon>
        <taxon>Pezizomycotina</taxon>
        <taxon>Dothideomycetes</taxon>
        <taxon>Pleosporomycetidae</taxon>
        <taxon>Pleosporales</taxon>
        <taxon>Pleosporineae</taxon>
        <taxon>Leptosphaeriaceae</taxon>
        <taxon>Plenodomus</taxon>
    </lineage>
</organism>
<dbReference type="EMBL" id="MU006300">
    <property type="protein sequence ID" value="KAF2852014.1"/>
    <property type="molecule type" value="Genomic_DNA"/>
</dbReference>